<dbReference type="STRING" id="128403.WA1_49210"/>
<sequence>MKIPKKSKRIPQILGGCCIASIILLCSTPSYGFSINDFFSDVLGELNGYFEEAKSQLNAKVDEVWGSVKSDVQAAINSSIGEMDLPDPVKGSDQVQEKLKTKGIAAETNTTVGASEAAKQLERETTRATIASVLGKYGQERTAQEIETTKKTVDEAKSLADQAQGMDASQNILKVIAAQNAQIVSMLGQTRTDGLQARHDAQQTNLMLAQIAEQQASQQRKARLQETAAISQQVGIAGWSRLDPSYVPSP</sequence>
<evidence type="ECO:0000313" key="1">
    <source>
        <dbReference type="EMBL" id="KYC34722.1"/>
    </source>
</evidence>
<comment type="caution">
    <text evidence="1">The sequence shown here is derived from an EMBL/GenBank/DDBJ whole genome shotgun (WGS) entry which is preliminary data.</text>
</comment>
<dbReference type="RefSeq" id="WP_017741173.1">
    <property type="nucleotide sequence ID" value="NZ_KQ976355.1"/>
</dbReference>
<protein>
    <submittedName>
        <fullName evidence="1">Uncharacterized protein</fullName>
    </submittedName>
</protein>
<reference evidence="1 2" key="1">
    <citation type="journal article" date="2013" name="Genome Biol. Evol.">
        <title>Genomes of Stigonematalean cyanobacteria (subsection V) and the evolution of oxygenic photosynthesis from prokaryotes to plastids.</title>
        <authorList>
            <person name="Dagan T."/>
            <person name="Roettger M."/>
            <person name="Stucken K."/>
            <person name="Landan G."/>
            <person name="Koch R."/>
            <person name="Major P."/>
            <person name="Gould S.B."/>
            <person name="Goremykin V.V."/>
            <person name="Rippka R."/>
            <person name="Tandeau de Marsac N."/>
            <person name="Gugger M."/>
            <person name="Lockhart P.J."/>
            <person name="Allen J.F."/>
            <person name="Brune I."/>
            <person name="Maus I."/>
            <person name="Puhler A."/>
            <person name="Martin W.F."/>
        </authorList>
    </citation>
    <scope>NUCLEOTIDE SEQUENCE [LARGE SCALE GENOMIC DNA]</scope>
    <source>
        <strain evidence="1 2">PCC 7110</strain>
    </source>
</reference>
<evidence type="ECO:0000313" key="2">
    <source>
        <dbReference type="Proteomes" id="UP000076925"/>
    </source>
</evidence>
<organism evidence="1 2">
    <name type="scientific">Scytonema hofmannii PCC 7110</name>
    <dbReference type="NCBI Taxonomy" id="128403"/>
    <lineage>
        <taxon>Bacteria</taxon>
        <taxon>Bacillati</taxon>
        <taxon>Cyanobacteriota</taxon>
        <taxon>Cyanophyceae</taxon>
        <taxon>Nostocales</taxon>
        <taxon>Scytonemataceae</taxon>
        <taxon>Scytonema</taxon>
    </lineage>
</organism>
<dbReference type="Proteomes" id="UP000076925">
    <property type="component" value="Unassembled WGS sequence"/>
</dbReference>
<dbReference type="AlphaFoldDB" id="A0A139WQK7"/>
<name>A0A139WQK7_9CYAN</name>
<keyword evidence="2" id="KW-1185">Reference proteome</keyword>
<gene>
    <name evidence="1" type="ORF">WA1_49210</name>
</gene>
<accession>A0A139WQK7</accession>
<dbReference type="EMBL" id="ANNX02000064">
    <property type="protein sequence ID" value="KYC34722.1"/>
    <property type="molecule type" value="Genomic_DNA"/>
</dbReference>
<proteinExistence type="predicted"/>